<accession>A0ABU0G7P5</accession>
<protein>
    <recommendedName>
        <fullName evidence="3">HD domain-containing protein</fullName>
    </recommendedName>
</protein>
<organism evidence="1 2">
    <name type="scientific">Peteryoungia aggregata LMG 23059</name>
    <dbReference type="NCBI Taxonomy" id="1368425"/>
    <lineage>
        <taxon>Bacteria</taxon>
        <taxon>Pseudomonadati</taxon>
        <taxon>Pseudomonadota</taxon>
        <taxon>Alphaproteobacteria</taxon>
        <taxon>Hyphomicrobiales</taxon>
        <taxon>Rhizobiaceae</taxon>
        <taxon>Peteryoungia</taxon>
    </lineage>
</organism>
<reference evidence="1 2" key="1">
    <citation type="submission" date="2023-07" db="EMBL/GenBank/DDBJ databases">
        <title>Genomic Encyclopedia of Type Strains, Phase IV (KMG-IV): sequencing the most valuable type-strain genomes for metagenomic binning, comparative biology and taxonomic classification.</title>
        <authorList>
            <person name="Goeker M."/>
        </authorList>
    </citation>
    <scope>NUCLEOTIDE SEQUENCE [LARGE SCALE GENOMIC DNA]</scope>
    <source>
        <strain evidence="1 2">DSM 1111</strain>
    </source>
</reference>
<dbReference type="EMBL" id="JAUSUW010000005">
    <property type="protein sequence ID" value="MDQ0420969.1"/>
    <property type="molecule type" value="Genomic_DNA"/>
</dbReference>
<proteinExistence type="predicted"/>
<evidence type="ECO:0000313" key="2">
    <source>
        <dbReference type="Proteomes" id="UP001238496"/>
    </source>
</evidence>
<comment type="caution">
    <text evidence="1">The sequence shown here is derived from an EMBL/GenBank/DDBJ whole genome shotgun (WGS) entry which is preliminary data.</text>
</comment>
<evidence type="ECO:0008006" key="3">
    <source>
        <dbReference type="Google" id="ProtNLM"/>
    </source>
</evidence>
<name>A0ABU0G7P5_9HYPH</name>
<keyword evidence="2" id="KW-1185">Reference proteome</keyword>
<dbReference type="Proteomes" id="UP001238496">
    <property type="component" value="Unassembled WGS sequence"/>
</dbReference>
<gene>
    <name evidence="1" type="ORF">J2045_001996</name>
</gene>
<sequence length="205" mass="23432">MKTPAASYRLAIAVRYWHAARIIIENQIRPIEFMEPTGHLLGMCAELSLKAFLTDRGVSDKELSSRQLGHDLGSCLRWAIERGLEVSELEAKCVLNMREGHQMHFNRYGPKARDGLLQLGAFPAVDEALSLARLAMLIDRVSGDPLKLRERWQHPSNLDWPQTLPLLAYVDLGKLQELERQRNGEMRRLEDLNKQFTAQGIRFSD</sequence>
<evidence type="ECO:0000313" key="1">
    <source>
        <dbReference type="EMBL" id="MDQ0420969.1"/>
    </source>
</evidence>